<dbReference type="EMBL" id="LPZR01000034">
    <property type="protein sequence ID" value="KYO56974.1"/>
    <property type="molecule type" value="Genomic_DNA"/>
</dbReference>
<comment type="subcellular location">
    <subcellularLocation>
        <location evidence="1">Cell inner membrane</location>
        <topology evidence="1">Peripheral membrane protein</topology>
    </subcellularLocation>
</comment>
<dbReference type="InterPro" id="IPR017871">
    <property type="entry name" value="ABC_transporter-like_CS"/>
</dbReference>
<evidence type="ECO:0000256" key="3">
    <source>
        <dbReference type="ARBA" id="ARBA00022448"/>
    </source>
</evidence>
<keyword evidence="5 8" id="KW-0067">ATP-binding</keyword>
<dbReference type="GO" id="GO:0016887">
    <property type="term" value="F:ATP hydrolysis activity"/>
    <property type="evidence" value="ECO:0007669"/>
    <property type="project" value="InterPro"/>
</dbReference>
<dbReference type="OrthoDB" id="9767950at2"/>
<dbReference type="InterPro" id="IPR003593">
    <property type="entry name" value="AAA+_ATPase"/>
</dbReference>
<dbReference type="PROSITE" id="PS00211">
    <property type="entry name" value="ABC_TRANSPORTER_1"/>
    <property type="match status" value="1"/>
</dbReference>
<reference evidence="8 9" key="1">
    <citation type="submission" date="2015-12" db="EMBL/GenBank/DDBJ databases">
        <title>Genome sequence of Tistrella mobilis MCCC 1A02139.</title>
        <authorList>
            <person name="Lu L."/>
            <person name="Lai Q."/>
            <person name="Shao Z."/>
            <person name="Qian P."/>
        </authorList>
    </citation>
    <scope>NUCLEOTIDE SEQUENCE [LARGE SCALE GENOMIC DNA]</scope>
    <source>
        <strain evidence="8 9">MCCC 1A02139</strain>
    </source>
</reference>
<keyword evidence="4" id="KW-0547">Nucleotide-binding</keyword>
<name>A0A162LST0_9PROT</name>
<feature type="domain" description="ABC transporter" evidence="7">
    <location>
        <begin position="20"/>
        <end position="270"/>
    </location>
</feature>
<evidence type="ECO:0000256" key="4">
    <source>
        <dbReference type="ARBA" id="ARBA00022741"/>
    </source>
</evidence>
<dbReference type="RefSeq" id="WP_062761683.1">
    <property type="nucleotide sequence ID" value="NZ_CP121027.1"/>
</dbReference>
<feature type="region of interest" description="Disordered" evidence="6">
    <location>
        <begin position="275"/>
        <end position="304"/>
    </location>
</feature>
<dbReference type="Pfam" id="PF00005">
    <property type="entry name" value="ABC_tran"/>
    <property type="match status" value="1"/>
</dbReference>
<dbReference type="InterPro" id="IPR027417">
    <property type="entry name" value="P-loop_NTPase"/>
</dbReference>
<evidence type="ECO:0000259" key="7">
    <source>
        <dbReference type="PROSITE" id="PS50893"/>
    </source>
</evidence>
<dbReference type="FunFam" id="3.40.50.300:FF:000016">
    <property type="entry name" value="Oligopeptide ABC transporter ATP-binding component"/>
    <property type="match status" value="1"/>
</dbReference>
<dbReference type="GO" id="GO:0005524">
    <property type="term" value="F:ATP binding"/>
    <property type="evidence" value="ECO:0007669"/>
    <property type="project" value="UniProtKB-KW"/>
</dbReference>
<evidence type="ECO:0000313" key="9">
    <source>
        <dbReference type="Proteomes" id="UP000075787"/>
    </source>
</evidence>
<accession>A0A162LST0</accession>
<evidence type="ECO:0000313" key="8">
    <source>
        <dbReference type="EMBL" id="KYO56974.1"/>
    </source>
</evidence>
<sequence length="342" mass="36915">MIAAETASRPAADAARTPLLRIQGLVREYRLPRERLTQAPPVLRALDGVDLEMAPGESVGIVGESGCGKSTLARTVVALEAPSAGKVWFDGDDLFALKGRDLLKRRRDLQMVFQDPYGSLDPRHKVERIIAEPMEGLHVGTRGERAGRVAEALAQVGLRPTDADRYPHEFSGGQRQRIAIARALITRPKLIVADEAVSALDVSVQSQVLNLMMDLQAAVGMGYLFISHDLGVVGHVTDRVAVMYLGRIVETGATAEIFRAPAHPYTQMLLGAVPVPDPARSRRRRARQTADQGPALQPQAAGQSKPACAFMPRCARATARCGTERPELKPVAGGRLAACHHV</sequence>
<keyword evidence="3" id="KW-0813">Transport</keyword>
<dbReference type="NCBIfam" id="TIGR01727">
    <property type="entry name" value="oligo_HPY"/>
    <property type="match status" value="1"/>
</dbReference>
<dbReference type="PANTHER" id="PTHR43776">
    <property type="entry name" value="TRANSPORT ATP-BINDING PROTEIN"/>
    <property type="match status" value="1"/>
</dbReference>
<dbReference type="InterPro" id="IPR013563">
    <property type="entry name" value="Oligopep_ABC_C"/>
</dbReference>
<evidence type="ECO:0000256" key="1">
    <source>
        <dbReference type="ARBA" id="ARBA00004417"/>
    </source>
</evidence>
<dbReference type="CDD" id="cd03257">
    <property type="entry name" value="ABC_NikE_OppD_transporters"/>
    <property type="match status" value="1"/>
</dbReference>
<gene>
    <name evidence="8" type="ORF">AUP44_21005</name>
</gene>
<proteinExistence type="inferred from homology"/>
<dbReference type="SMART" id="SM00382">
    <property type="entry name" value="AAA"/>
    <property type="match status" value="1"/>
</dbReference>
<dbReference type="GeneID" id="97240111"/>
<dbReference type="GO" id="GO:0015833">
    <property type="term" value="P:peptide transport"/>
    <property type="evidence" value="ECO:0007669"/>
    <property type="project" value="InterPro"/>
</dbReference>
<dbReference type="InterPro" id="IPR003439">
    <property type="entry name" value="ABC_transporter-like_ATP-bd"/>
</dbReference>
<dbReference type="PANTHER" id="PTHR43776:SF7">
    <property type="entry name" value="D,D-DIPEPTIDE TRANSPORT ATP-BINDING PROTEIN DDPF-RELATED"/>
    <property type="match status" value="1"/>
</dbReference>
<evidence type="ECO:0000256" key="6">
    <source>
        <dbReference type="SAM" id="MobiDB-lite"/>
    </source>
</evidence>
<dbReference type="Gene3D" id="3.40.50.300">
    <property type="entry name" value="P-loop containing nucleotide triphosphate hydrolases"/>
    <property type="match status" value="1"/>
</dbReference>
<dbReference type="SUPFAM" id="SSF52540">
    <property type="entry name" value="P-loop containing nucleoside triphosphate hydrolases"/>
    <property type="match status" value="1"/>
</dbReference>
<dbReference type="Pfam" id="PF08352">
    <property type="entry name" value="oligo_HPY"/>
    <property type="match status" value="1"/>
</dbReference>
<dbReference type="PROSITE" id="PS50893">
    <property type="entry name" value="ABC_TRANSPORTER_2"/>
    <property type="match status" value="1"/>
</dbReference>
<feature type="compositionally biased region" description="Low complexity" evidence="6">
    <location>
        <begin position="290"/>
        <end position="303"/>
    </location>
</feature>
<dbReference type="AlphaFoldDB" id="A0A162LST0"/>
<comment type="caution">
    <text evidence="8">The sequence shown here is derived from an EMBL/GenBank/DDBJ whole genome shotgun (WGS) entry which is preliminary data.</text>
</comment>
<comment type="similarity">
    <text evidence="2">Belongs to the ABC transporter superfamily.</text>
</comment>
<evidence type="ECO:0000256" key="2">
    <source>
        <dbReference type="ARBA" id="ARBA00005417"/>
    </source>
</evidence>
<dbReference type="GO" id="GO:0055085">
    <property type="term" value="P:transmembrane transport"/>
    <property type="evidence" value="ECO:0007669"/>
    <property type="project" value="UniProtKB-ARBA"/>
</dbReference>
<organism evidence="8 9">
    <name type="scientific">Tistrella mobilis</name>
    <dbReference type="NCBI Taxonomy" id="171437"/>
    <lineage>
        <taxon>Bacteria</taxon>
        <taxon>Pseudomonadati</taxon>
        <taxon>Pseudomonadota</taxon>
        <taxon>Alphaproteobacteria</taxon>
        <taxon>Geminicoccales</taxon>
        <taxon>Geminicoccaceae</taxon>
        <taxon>Tistrella</taxon>
    </lineage>
</organism>
<dbReference type="GO" id="GO:0005886">
    <property type="term" value="C:plasma membrane"/>
    <property type="evidence" value="ECO:0007669"/>
    <property type="project" value="UniProtKB-SubCell"/>
</dbReference>
<protein>
    <submittedName>
        <fullName evidence="8">Peptide ABC transporter ATP-binding protein</fullName>
    </submittedName>
</protein>
<dbReference type="InterPro" id="IPR050319">
    <property type="entry name" value="ABC_transp_ATP-bind"/>
</dbReference>
<dbReference type="Proteomes" id="UP000075787">
    <property type="component" value="Unassembled WGS sequence"/>
</dbReference>
<evidence type="ECO:0000256" key="5">
    <source>
        <dbReference type="ARBA" id="ARBA00022840"/>
    </source>
</evidence>